<evidence type="ECO:0000256" key="7">
    <source>
        <dbReference type="ARBA" id="ARBA00022692"/>
    </source>
</evidence>
<comment type="caution">
    <text evidence="15">The sequence shown here is derived from an EMBL/GenBank/DDBJ whole genome shotgun (WGS) entry which is preliminary data.</text>
</comment>
<dbReference type="FunFam" id="1.20.950.20:FF:000002">
    <property type="entry name" value="Formate dehydrogenase cytochrome b556 subunit"/>
    <property type="match status" value="1"/>
</dbReference>
<feature type="transmembrane region" description="Helical" evidence="13">
    <location>
        <begin position="56"/>
        <end position="77"/>
    </location>
</feature>
<dbReference type="InterPro" id="IPR011577">
    <property type="entry name" value="Cyt_b561_bac/Ni-Hgenase"/>
</dbReference>
<dbReference type="PANTHER" id="PTHR30074:SF5">
    <property type="entry name" value="FORMATE DEHYDROGENASE, NITRATE-INDUCIBLE, CYTOCHROME B556(FDN) SUBUNIT"/>
    <property type="match status" value="1"/>
</dbReference>
<dbReference type="EMBL" id="SLYB01000003">
    <property type="protein sequence ID" value="TCP96891.1"/>
    <property type="molecule type" value="Genomic_DNA"/>
</dbReference>
<evidence type="ECO:0000256" key="12">
    <source>
        <dbReference type="ARBA" id="ARBA00023136"/>
    </source>
</evidence>
<dbReference type="Gene3D" id="1.20.950.20">
    <property type="entry name" value="Transmembrane di-heme cytochromes, Chain C"/>
    <property type="match status" value="1"/>
</dbReference>
<evidence type="ECO:0000256" key="1">
    <source>
        <dbReference type="ARBA" id="ARBA00001971"/>
    </source>
</evidence>
<keyword evidence="7 13" id="KW-0812">Transmembrane</keyword>
<comment type="cofactor">
    <cofactor evidence="1">
        <name>heme</name>
        <dbReference type="ChEBI" id="CHEBI:30413"/>
    </cofactor>
</comment>
<keyword evidence="16" id="KW-1185">Reference proteome</keyword>
<dbReference type="SUPFAM" id="SSF81342">
    <property type="entry name" value="Transmembrane di-heme cytochromes"/>
    <property type="match status" value="1"/>
</dbReference>
<dbReference type="GO" id="GO:0036397">
    <property type="term" value="F:formate dehydrogenase (quinone) activity"/>
    <property type="evidence" value="ECO:0007669"/>
    <property type="project" value="TreeGrafter"/>
</dbReference>
<keyword evidence="6" id="KW-0349">Heme</keyword>
<dbReference type="Proteomes" id="UP000295763">
    <property type="component" value="Unassembled WGS sequence"/>
</dbReference>
<dbReference type="GO" id="GO:0009055">
    <property type="term" value="F:electron transfer activity"/>
    <property type="evidence" value="ECO:0007669"/>
    <property type="project" value="InterPro"/>
</dbReference>
<evidence type="ECO:0000256" key="6">
    <source>
        <dbReference type="ARBA" id="ARBA00022617"/>
    </source>
</evidence>
<keyword evidence="4" id="KW-0813">Transport</keyword>
<dbReference type="GO" id="GO:0046872">
    <property type="term" value="F:metal ion binding"/>
    <property type="evidence" value="ECO:0007669"/>
    <property type="project" value="UniProtKB-KW"/>
</dbReference>
<organism evidence="15 16">
    <name type="scientific">Cricetibacter osteomyelitidis</name>
    <dbReference type="NCBI Taxonomy" id="1521931"/>
    <lineage>
        <taxon>Bacteria</taxon>
        <taxon>Pseudomonadati</taxon>
        <taxon>Pseudomonadota</taxon>
        <taxon>Gammaproteobacteria</taxon>
        <taxon>Pasteurellales</taxon>
        <taxon>Pasteurellaceae</taxon>
        <taxon>Cricetibacter</taxon>
    </lineage>
</organism>
<dbReference type="Pfam" id="PF01292">
    <property type="entry name" value="Ni_hydr_CYTB"/>
    <property type="match status" value="1"/>
</dbReference>
<dbReference type="GO" id="GO:0008863">
    <property type="term" value="F:formate dehydrogenase (NAD+) activity"/>
    <property type="evidence" value="ECO:0007669"/>
    <property type="project" value="InterPro"/>
</dbReference>
<proteinExistence type="inferred from homology"/>
<evidence type="ECO:0000313" key="15">
    <source>
        <dbReference type="EMBL" id="TCP96891.1"/>
    </source>
</evidence>
<name>A0A4R2T5Q2_9PAST</name>
<dbReference type="RefSeq" id="WP_131975010.1">
    <property type="nucleotide sequence ID" value="NZ_SLYB01000003.1"/>
</dbReference>
<dbReference type="GO" id="GO:0015944">
    <property type="term" value="P:formate oxidation"/>
    <property type="evidence" value="ECO:0007669"/>
    <property type="project" value="UniProtKB-ARBA"/>
</dbReference>
<dbReference type="AlphaFoldDB" id="A0A4R2T5Q2"/>
<evidence type="ECO:0000256" key="2">
    <source>
        <dbReference type="ARBA" id="ARBA00004651"/>
    </source>
</evidence>
<feature type="domain" description="Cytochrome b561 bacterial/Ni-hydrogenase" evidence="14">
    <location>
        <begin position="10"/>
        <end position="186"/>
    </location>
</feature>
<evidence type="ECO:0000313" key="16">
    <source>
        <dbReference type="Proteomes" id="UP000295763"/>
    </source>
</evidence>
<keyword evidence="12 13" id="KW-0472">Membrane</keyword>
<sequence>MVDLNRKVLRHSLRERLSHWLVALTFFMTALSGLAFFFADFAWLADILGTPQIARIVHPFSGIVMIAAFMVLFFTYWRDNIPKKEDFQWLFKVVDVLKGNEHHVADVGHYNMGQKLLFWTMLVALIILLVTGIIMWQPYFANEFSVPVRRVAIALHAVTAIAFILGIMVHMYMAFWVKGSITGMVEGKVSARWAKKHHPRWFRTQILPKLEAEEKAVQDADKQKA</sequence>
<keyword evidence="5" id="KW-1003">Cell membrane</keyword>
<feature type="transmembrane region" description="Helical" evidence="13">
    <location>
        <begin position="20"/>
        <end position="44"/>
    </location>
</feature>
<comment type="similarity">
    <text evidence="3">Belongs to the formate dehydrogenase gamma subunit family.</text>
</comment>
<evidence type="ECO:0000256" key="3">
    <source>
        <dbReference type="ARBA" id="ARBA00010747"/>
    </source>
</evidence>
<dbReference type="GO" id="GO:0005886">
    <property type="term" value="C:plasma membrane"/>
    <property type="evidence" value="ECO:0007669"/>
    <property type="project" value="UniProtKB-SubCell"/>
</dbReference>
<evidence type="ECO:0000256" key="8">
    <source>
        <dbReference type="ARBA" id="ARBA00022723"/>
    </source>
</evidence>
<feature type="transmembrane region" description="Helical" evidence="13">
    <location>
        <begin position="116"/>
        <end position="139"/>
    </location>
</feature>
<protein>
    <submittedName>
        <fullName evidence="15">Formate dehydrogenase subunit gamma</fullName>
    </submittedName>
</protein>
<dbReference type="InterPro" id="IPR016174">
    <property type="entry name" value="Di-haem_cyt_TM"/>
</dbReference>
<dbReference type="GO" id="GO:0009326">
    <property type="term" value="C:formate dehydrogenase complex"/>
    <property type="evidence" value="ECO:0007669"/>
    <property type="project" value="InterPro"/>
</dbReference>
<evidence type="ECO:0000256" key="9">
    <source>
        <dbReference type="ARBA" id="ARBA00022982"/>
    </source>
</evidence>
<evidence type="ECO:0000259" key="14">
    <source>
        <dbReference type="Pfam" id="PF01292"/>
    </source>
</evidence>
<gene>
    <name evidence="15" type="ORF">EDC44_10389</name>
</gene>
<evidence type="ECO:0000256" key="5">
    <source>
        <dbReference type="ARBA" id="ARBA00022475"/>
    </source>
</evidence>
<dbReference type="InterPro" id="IPR051817">
    <property type="entry name" value="FDH_cytochrome_b556_subunit"/>
</dbReference>
<keyword evidence="9" id="KW-0249">Electron transport</keyword>
<keyword evidence="8" id="KW-0479">Metal-binding</keyword>
<dbReference type="OrthoDB" id="9790598at2"/>
<dbReference type="PANTHER" id="PTHR30074">
    <property type="entry name" value="FORMATE DEHYDROGENASE, NITRATE-INDUCIBLE, CYTOCHROME B556 FDN SUBUNIT"/>
    <property type="match status" value="1"/>
</dbReference>
<accession>A0A4R2T5Q2</accession>
<feature type="transmembrane region" description="Helical" evidence="13">
    <location>
        <begin position="151"/>
        <end position="175"/>
    </location>
</feature>
<dbReference type="InterPro" id="IPR006471">
    <property type="entry name" value="Formate_DH_gsu"/>
</dbReference>
<dbReference type="NCBIfam" id="TIGR01583">
    <property type="entry name" value="formate-DH-gamm"/>
    <property type="match status" value="1"/>
</dbReference>
<evidence type="ECO:0000256" key="4">
    <source>
        <dbReference type="ARBA" id="ARBA00022448"/>
    </source>
</evidence>
<evidence type="ECO:0000256" key="13">
    <source>
        <dbReference type="SAM" id="Phobius"/>
    </source>
</evidence>
<comment type="subcellular location">
    <subcellularLocation>
        <location evidence="2">Cell membrane</location>
        <topology evidence="2">Multi-pass membrane protein</topology>
    </subcellularLocation>
</comment>
<reference evidence="15 16" key="1">
    <citation type="submission" date="2019-03" db="EMBL/GenBank/DDBJ databases">
        <title>Genomic Encyclopedia of Type Strains, Phase IV (KMG-IV): sequencing the most valuable type-strain genomes for metagenomic binning, comparative biology and taxonomic classification.</title>
        <authorList>
            <person name="Goeker M."/>
        </authorList>
    </citation>
    <scope>NUCLEOTIDE SEQUENCE [LARGE SCALE GENOMIC DNA]</scope>
    <source>
        <strain evidence="15 16">DSM 28404</strain>
    </source>
</reference>
<keyword evidence="10 13" id="KW-1133">Transmembrane helix</keyword>
<dbReference type="GO" id="GO:0022904">
    <property type="term" value="P:respiratory electron transport chain"/>
    <property type="evidence" value="ECO:0007669"/>
    <property type="project" value="InterPro"/>
</dbReference>
<evidence type="ECO:0000256" key="10">
    <source>
        <dbReference type="ARBA" id="ARBA00022989"/>
    </source>
</evidence>
<evidence type="ECO:0000256" key="11">
    <source>
        <dbReference type="ARBA" id="ARBA00023004"/>
    </source>
</evidence>
<dbReference type="GO" id="GO:0009061">
    <property type="term" value="P:anaerobic respiration"/>
    <property type="evidence" value="ECO:0007669"/>
    <property type="project" value="TreeGrafter"/>
</dbReference>
<keyword evidence="11" id="KW-0408">Iron</keyword>